<feature type="transmembrane region" description="Helical" evidence="2">
    <location>
        <begin position="466"/>
        <end position="484"/>
    </location>
</feature>
<dbReference type="AlphaFoldDB" id="A0A8H7KCG8"/>
<comment type="caution">
    <text evidence="3">The sequence shown here is derived from an EMBL/GenBank/DDBJ whole genome shotgun (WGS) entry which is preliminary data.</text>
</comment>
<reference evidence="3" key="1">
    <citation type="submission" date="2020-10" db="EMBL/GenBank/DDBJ databases">
        <title>High-Quality Genome Resource of Clonostachys rosea strain S41 by Oxford Nanopore Long-Read Sequencing.</title>
        <authorList>
            <person name="Wang H."/>
        </authorList>
    </citation>
    <scope>NUCLEOTIDE SEQUENCE</scope>
    <source>
        <strain evidence="3">S41</strain>
    </source>
</reference>
<evidence type="ECO:0000256" key="2">
    <source>
        <dbReference type="SAM" id="Phobius"/>
    </source>
</evidence>
<dbReference type="EMBL" id="JADCTT010000014">
    <property type="protein sequence ID" value="KAF9744706.1"/>
    <property type="molecule type" value="Genomic_DNA"/>
</dbReference>
<feature type="region of interest" description="Disordered" evidence="1">
    <location>
        <begin position="557"/>
        <end position="617"/>
    </location>
</feature>
<evidence type="ECO:0000313" key="3">
    <source>
        <dbReference type="EMBL" id="KAF9744706.1"/>
    </source>
</evidence>
<feature type="transmembrane region" description="Helical" evidence="2">
    <location>
        <begin position="304"/>
        <end position="324"/>
    </location>
</feature>
<feature type="transmembrane region" description="Helical" evidence="2">
    <location>
        <begin position="417"/>
        <end position="435"/>
    </location>
</feature>
<feature type="transmembrane region" description="Helical" evidence="2">
    <location>
        <begin position="268"/>
        <end position="284"/>
    </location>
</feature>
<organism evidence="3 4">
    <name type="scientific">Bionectria ochroleuca</name>
    <name type="common">Gliocladium roseum</name>
    <dbReference type="NCBI Taxonomy" id="29856"/>
    <lineage>
        <taxon>Eukaryota</taxon>
        <taxon>Fungi</taxon>
        <taxon>Dikarya</taxon>
        <taxon>Ascomycota</taxon>
        <taxon>Pezizomycotina</taxon>
        <taxon>Sordariomycetes</taxon>
        <taxon>Hypocreomycetidae</taxon>
        <taxon>Hypocreales</taxon>
        <taxon>Bionectriaceae</taxon>
        <taxon>Clonostachys</taxon>
    </lineage>
</organism>
<protein>
    <submittedName>
        <fullName evidence="3">Uncharacterized protein</fullName>
    </submittedName>
</protein>
<evidence type="ECO:0000313" key="4">
    <source>
        <dbReference type="Proteomes" id="UP000616885"/>
    </source>
</evidence>
<sequence>MVTRSFQVIDSGMFEPQMYQQYTLPSAWTFWEAAHLYRMTSILDNPRVPARLISSGCQIEHMGRNCSAACGNLTSLFGSPETLWNCVTISTVAMMTTNGGPDTLDQQGKDIALDDFHSGSLDKFVDVGVFRNYRECALHSCSDSRFGGCPQKLPKFQCGFVTKDTIGELAKLMSHQYCKSTDPGIDYDIAGPGIIISYFIQFIIVVLFTLSFKFTTSWLKRTTRIFLAPFYGVPLASKEASRRQEAASESQLAKSISSSLIDLQETQALFLITVAAASVITFTGENGTGLGNIQSLLSWLSNSIVLRGMVAAGSYPLLLIQLILHRAGKRWWYTLLFIIINLVFVIVLAQPQRVRLDTLIAHFQDTVGLASCGGNPGPMTFCQTLNRAADNPAPAADSVNPISSPTLFFDFNSRYPQPLYVVSVLLVLDWIVHILRQEVSKRSARSLTPTILHFLTSKRLIKFWQVYWAILELFTFAMCLVSIWEFSRFLGFLRRPDENIDPEEPSDVNISKWSFGQLIAVAVWFPVIFKFISINITGTTQTLRNRFGHHCDINEQKEGKSEISSAEGDTESASLFRPSASRTTSVEIELGNVSRRPATVRNTEGSMELQPPRANTR</sequence>
<feature type="transmembrane region" description="Helical" evidence="2">
    <location>
        <begin position="515"/>
        <end position="536"/>
    </location>
</feature>
<keyword evidence="2" id="KW-0472">Membrane</keyword>
<proteinExistence type="predicted"/>
<dbReference type="Proteomes" id="UP000616885">
    <property type="component" value="Unassembled WGS sequence"/>
</dbReference>
<keyword evidence="2" id="KW-1133">Transmembrane helix</keyword>
<evidence type="ECO:0000256" key="1">
    <source>
        <dbReference type="SAM" id="MobiDB-lite"/>
    </source>
</evidence>
<feature type="transmembrane region" description="Helical" evidence="2">
    <location>
        <begin position="331"/>
        <end position="349"/>
    </location>
</feature>
<accession>A0A8H7KCG8</accession>
<gene>
    <name evidence="3" type="ORF">IM811_005487</name>
</gene>
<keyword evidence="2" id="KW-0812">Transmembrane</keyword>
<name>A0A8H7KCG8_BIOOC</name>
<feature type="transmembrane region" description="Helical" evidence="2">
    <location>
        <begin position="189"/>
        <end position="212"/>
    </location>
</feature>